<dbReference type="EMBL" id="JANFQO010000027">
    <property type="protein sequence ID" value="MCQ4167266.1"/>
    <property type="molecule type" value="Genomic_DNA"/>
</dbReference>
<comment type="caution">
    <text evidence="2">The sequence shown here is derived from an EMBL/GenBank/DDBJ whole genome shotgun (WGS) entry which is preliminary data.</text>
</comment>
<dbReference type="Pfam" id="PF20093">
    <property type="entry name" value="DUF6484"/>
    <property type="match status" value="1"/>
</dbReference>
<evidence type="ECO:0000313" key="3">
    <source>
        <dbReference type="Proteomes" id="UP001165498"/>
    </source>
</evidence>
<protein>
    <submittedName>
        <fullName evidence="2">DUF6484 domain-containing protein</fullName>
    </submittedName>
</protein>
<sequence length="155" mass="16323">MQNLLGGRPLATVADEALIHGVLVGVLHDFDAAGQPRIVVPGRMETPRVARAICALSPGQEGRQCALLFEGGDPVRPLIMGVLQDPVITLHAVGAATTTQEAESFSVEAERAIELRCGKASLRLSSDGRIELRGTTVVSHATGLNRIRGASIKLN</sequence>
<organism evidence="2 3">
    <name type="scientific">Tahibacter harae</name>
    <dbReference type="NCBI Taxonomy" id="2963937"/>
    <lineage>
        <taxon>Bacteria</taxon>
        <taxon>Pseudomonadati</taxon>
        <taxon>Pseudomonadota</taxon>
        <taxon>Gammaproteobacteria</taxon>
        <taxon>Lysobacterales</taxon>
        <taxon>Rhodanobacteraceae</taxon>
        <taxon>Tahibacter</taxon>
    </lineage>
</organism>
<dbReference type="Proteomes" id="UP001165498">
    <property type="component" value="Unassembled WGS sequence"/>
</dbReference>
<accession>A0ABT1QY99</accession>
<evidence type="ECO:0000259" key="1">
    <source>
        <dbReference type="Pfam" id="PF20093"/>
    </source>
</evidence>
<dbReference type="InterPro" id="IPR045506">
    <property type="entry name" value="DUF6484"/>
</dbReference>
<gene>
    <name evidence="2" type="ORF">NM961_21340</name>
</gene>
<reference evidence="2" key="1">
    <citation type="submission" date="2022-07" db="EMBL/GenBank/DDBJ databases">
        <title>Tahibacter sp., a new gammaproteobacterium isolated from the silt sample collected at pig farm.</title>
        <authorList>
            <person name="Chen H."/>
        </authorList>
    </citation>
    <scope>NUCLEOTIDE SEQUENCE</scope>
    <source>
        <strain evidence="2">P2K</strain>
    </source>
</reference>
<name>A0ABT1QY99_9GAMM</name>
<keyword evidence="3" id="KW-1185">Reference proteome</keyword>
<dbReference type="RefSeq" id="WP_255916454.1">
    <property type="nucleotide sequence ID" value="NZ_JANFQO010000027.1"/>
</dbReference>
<feature type="domain" description="DUF6484" evidence="1">
    <location>
        <begin position="24"/>
        <end position="83"/>
    </location>
</feature>
<evidence type="ECO:0000313" key="2">
    <source>
        <dbReference type="EMBL" id="MCQ4167266.1"/>
    </source>
</evidence>
<proteinExistence type="predicted"/>